<accession>A0AAE3G8F2</accession>
<dbReference type="InterPro" id="IPR011009">
    <property type="entry name" value="Kinase-like_dom_sf"/>
</dbReference>
<dbReference type="Proteomes" id="UP001205843">
    <property type="component" value="Unassembled WGS sequence"/>
</dbReference>
<comment type="caution">
    <text evidence="1">The sequence shown here is derived from an EMBL/GenBank/DDBJ whole genome shotgun (WGS) entry which is preliminary data.</text>
</comment>
<evidence type="ECO:0000313" key="1">
    <source>
        <dbReference type="EMBL" id="MCP1676919.1"/>
    </source>
</evidence>
<proteinExistence type="predicted"/>
<name>A0AAE3G8F2_9GAMM</name>
<evidence type="ECO:0000313" key="2">
    <source>
        <dbReference type="Proteomes" id="UP001205843"/>
    </source>
</evidence>
<keyword evidence="2" id="KW-1185">Reference proteome</keyword>
<organism evidence="1 2">
    <name type="scientific">Natronocella acetinitrilica</name>
    <dbReference type="NCBI Taxonomy" id="414046"/>
    <lineage>
        <taxon>Bacteria</taxon>
        <taxon>Pseudomonadati</taxon>
        <taxon>Pseudomonadota</taxon>
        <taxon>Gammaproteobacteria</taxon>
        <taxon>Chromatiales</taxon>
        <taxon>Ectothiorhodospiraceae</taxon>
        <taxon>Natronocella</taxon>
    </lineage>
</organism>
<protein>
    <submittedName>
        <fullName evidence="1">Aminoglycoside phosphotransferase family enzyme</fullName>
    </submittedName>
</protein>
<reference evidence="1" key="1">
    <citation type="submission" date="2022-03" db="EMBL/GenBank/DDBJ databases">
        <title>Genomic Encyclopedia of Type Strains, Phase III (KMG-III): the genomes of soil and plant-associated and newly described type strains.</title>
        <authorList>
            <person name="Whitman W."/>
        </authorList>
    </citation>
    <scope>NUCLEOTIDE SEQUENCE</scope>
    <source>
        <strain evidence="1">ANL 6-2</strain>
    </source>
</reference>
<dbReference type="AlphaFoldDB" id="A0AAE3G8F2"/>
<sequence length="339" mass="38820">MNSATDPPAVTMAEKVAFLSVADHYPEAPRSVTTIETHFSHVFLTDRHVYKLKKPERFPSLDLSTLAARHRNCLMETRVNRVLSPDVYLGVVPLLWSTNTGLSLKSAGVAVDYLVHMRRLDECDNLAYQLRHDGPAADEVDRAADTLAAFYARGKRRRPLKLEERHYRHQSLRDEIHDHLGRCPPADALCDALTSWLDSQAKTLTTRHRVDAHGDLRPQHVYLGKRPLLIDRLEFDARLRLVDPVEELCFLRLECDRLGGRWVGERFLDRYAALTGDKRLSGLENYYEAGRALLWALLAARHLATTTGDERHWHQRAYDYLNRGLGRMGVFSRRVLEAP</sequence>
<gene>
    <name evidence="1" type="ORF">J2T57_004093</name>
</gene>
<dbReference type="SUPFAM" id="SSF56112">
    <property type="entry name" value="Protein kinase-like (PK-like)"/>
    <property type="match status" value="1"/>
</dbReference>
<dbReference type="EMBL" id="JALJXV010000012">
    <property type="protein sequence ID" value="MCP1676919.1"/>
    <property type="molecule type" value="Genomic_DNA"/>
</dbReference>
<dbReference type="RefSeq" id="WP_253484408.1">
    <property type="nucleotide sequence ID" value="NZ_JALJXV010000012.1"/>
</dbReference>